<evidence type="ECO:0000313" key="2">
    <source>
        <dbReference type="EMBL" id="MDQ8209807.1"/>
    </source>
</evidence>
<protein>
    <submittedName>
        <fullName evidence="2">Uncharacterized protein</fullName>
    </submittedName>
</protein>
<dbReference type="EMBL" id="JARXHW010000188">
    <property type="protein sequence ID" value="MDQ8209807.1"/>
    <property type="molecule type" value="Genomic_DNA"/>
</dbReference>
<comment type="caution">
    <text evidence="2">The sequence shown here is derived from an EMBL/GenBank/DDBJ whole genome shotgun (WGS) entry which is preliminary data.</text>
</comment>
<feature type="region of interest" description="Disordered" evidence="1">
    <location>
        <begin position="38"/>
        <end position="63"/>
    </location>
</feature>
<proteinExistence type="predicted"/>
<sequence length="63" mass="6823">MKLNKLLLLLLLGLIAGAYGFSQYQSLSSDLVACCPVEDPECGDDEEDKDDKDSDSMPSQILA</sequence>
<keyword evidence="3" id="KW-1185">Reference proteome</keyword>
<reference evidence="2 3" key="1">
    <citation type="submission" date="2023-04" db="EMBL/GenBank/DDBJ databases">
        <title>A novel bacteria isolated from coastal sediment.</title>
        <authorList>
            <person name="Liu X.-J."/>
            <person name="Du Z.-J."/>
        </authorList>
    </citation>
    <scope>NUCLEOTIDE SEQUENCE [LARGE SCALE GENOMIC DNA]</scope>
    <source>
        <strain evidence="2 3">SDUM461003</strain>
    </source>
</reference>
<organism evidence="2 3">
    <name type="scientific">Thalassobacterium maritimum</name>
    <dbReference type="NCBI Taxonomy" id="3041265"/>
    <lineage>
        <taxon>Bacteria</taxon>
        <taxon>Pseudomonadati</taxon>
        <taxon>Verrucomicrobiota</taxon>
        <taxon>Opitutia</taxon>
        <taxon>Puniceicoccales</taxon>
        <taxon>Coraliomargaritaceae</taxon>
        <taxon>Thalassobacterium</taxon>
    </lineage>
</organism>
<evidence type="ECO:0000256" key="1">
    <source>
        <dbReference type="SAM" id="MobiDB-lite"/>
    </source>
</evidence>
<accession>A0ABU1B1Z6</accession>
<gene>
    <name evidence="2" type="ORF">QEH52_19970</name>
</gene>
<dbReference type="Proteomes" id="UP001225316">
    <property type="component" value="Unassembled WGS sequence"/>
</dbReference>
<evidence type="ECO:0000313" key="3">
    <source>
        <dbReference type="Proteomes" id="UP001225316"/>
    </source>
</evidence>
<feature type="compositionally biased region" description="Acidic residues" evidence="1">
    <location>
        <begin position="38"/>
        <end position="50"/>
    </location>
</feature>
<dbReference type="RefSeq" id="WP_308952725.1">
    <property type="nucleotide sequence ID" value="NZ_JARXHW010000188.1"/>
</dbReference>
<name>A0ABU1B1Z6_9BACT</name>